<evidence type="ECO:0000313" key="2">
    <source>
        <dbReference type="Proteomes" id="UP000814033"/>
    </source>
</evidence>
<keyword evidence="2" id="KW-1185">Reference proteome</keyword>
<proteinExistence type="predicted"/>
<sequence>MAIWTPCESWGWGRIYSRMRRHPLRALLSPLPPPLLPMPLLRVSLESAGSTRYHVSVLSESFGLVPASRCTRADTWLGTVEARL</sequence>
<name>A0ACB8RX01_9AGAM</name>
<comment type="caution">
    <text evidence="1">The sequence shown here is derived from an EMBL/GenBank/DDBJ whole genome shotgun (WGS) entry which is preliminary data.</text>
</comment>
<evidence type="ECO:0000313" key="1">
    <source>
        <dbReference type="EMBL" id="KAI0048135.1"/>
    </source>
</evidence>
<organism evidence="1 2">
    <name type="scientific">Auriscalpium vulgare</name>
    <dbReference type="NCBI Taxonomy" id="40419"/>
    <lineage>
        <taxon>Eukaryota</taxon>
        <taxon>Fungi</taxon>
        <taxon>Dikarya</taxon>
        <taxon>Basidiomycota</taxon>
        <taxon>Agaricomycotina</taxon>
        <taxon>Agaricomycetes</taxon>
        <taxon>Russulales</taxon>
        <taxon>Auriscalpiaceae</taxon>
        <taxon>Auriscalpium</taxon>
    </lineage>
</organism>
<gene>
    <name evidence="1" type="ORF">FA95DRAFT_1558273</name>
</gene>
<dbReference type="Proteomes" id="UP000814033">
    <property type="component" value="Unassembled WGS sequence"/>
</dbReference>
<accession>A0ACB8RX01</accession>
<reference evidence="1" key="2">
    <citation type="journal article" date="2022" name="New Phytol.">
        <title>Evolutionary transition to the ectomycorrhizal habit in the genomes of a hyperdiverse lineage of mushroom-forming fungi.</title>
        <authorList>
            <person name="Looney B."/>
            <person name="Miyauchi S."/>
            <person name="Morin E."/>
            <person name="Drula E."/>
            <person name="Courty P.E."/>
            <person name="Kohler A."/>
            <person name="Kuo A."/>
            <person name="LaButti K."/>
            <person name="Pangilinan J."/>
            <person name="Lipzen A."/>
            <person name="Riley R."/>
            <person name="Andreopoulos W."/>
            <person name="He G."/>
            <person name="Johnson J."/>
            <person name="Nolan M."/>
            <person name="Tritt A."/>
            <person name="Barry K.W."/>
            <person name="Grigoriev I.V."/>
            <person name="Nagy L.G."/>
            <person name="Hibbett D."/>
            <person name="Henrissat B."/>
            <person name="Matheny P.B."/>
            <person name="Labbe J."/>
            <person name="Martin F.M."/>
        </authorList>
    </citation>
    <scope>NUCLEOTIDE SEQUENCE</scope>
    <source>
        <strain evidence="1">FP105234-sp</strain>
    </source>
</reference>
<reference evidence="1" key="1">
    <citation type="submission" date="2021-02" db="EMBL/GenBank/DDBJ databases">
        <authorList>
            <consortium name="DOE Joint Genome Institute"/>
            <person name="Ahrendt S."/>
            <person name="Looney B.P."/>
            <person name="Miyauchi S."/>
            <person name="Morin E."/>
            <person name="Drula E."/>
            <person name="Courty P.E."/>
            <person name="Chicoki N."/>
            <person name="Fauchery L."/>
            <person name="Kohler A."/>
            <person name="Kuo A."/>
            <person name="Labutti K."/>
            <person name="Pangilinan J."/>
            <person name="Lipzen A."/>
            <person name="Riley R."/>
            <person name="Andreopoulos W."/>
            <person name="He G."/>
            <person name="Johnson J."/>
            <person name="Barry K.W."/>
            <person name="Grigoriev I.V."/>
            <person name="Nagy L."/>
            <person name="Hibbett D."/>
            <person name="Henrissat B."/>
            <person name="Matheny P.B."/>
            <person name="Labbe J."/>
            <person name="Martin F."/>
        </authorList>
    </citation>
    <scope>NUCLEOTIDE SEQUENCE</scope>
    <source>
        <strain evidence="1">FP105234-sp</strain>
    </source>
</reference>
<dbReference type="EMBL" id="MU275891">
    <property type="protein sequence ID" value="KAI0048135.1"/>
    <property type="molecule type" value="Genomic_DNA"/>
</dbReference>
<protein>
    <submittedName>
        <fullName evidence="1">Uncharacterized protein</fullName>
    </submittedName>
</protein>